<dbReference type="OrthoDB" id="1643491at2"/>
<protein>
    <submittedName>
        <fullName evidence="1">Uncharacterized protein</fullName>
    </submittedName>
</protein>
<organism evidence="1 2">
    <name type="scientific">Dielma fastidiosa</name>
    <dbReference type="NCBI Taxonomy" id="1034346"/>
    <lineage>
        <taxon>Bacteria</taxon>
        <taxon>Bacillati</taxon>
        <taxon>Bacillota</taxon>
        <taxon>Erysipelotrichia</taxon>
        <taxon>Erysipelotrichales</taxon>
        <taxon>Erysipelotrichaceae</taxon>
        <taxon>Dielma</taxon>
    </lineage>
</organism>
<dbReference type="EMBL" id="QJKH01000015">
    <property type="protein sequence ID" value="PXX76093.1"/>
    <property type="molecule type" value="Genomic_DNA"/>
</dbReference>
<gene>
    <name evidence="1" type="ORF">DES51_11572</name>
</gene>
<evidence type="ECO:0000313" key="1">
    <source>
        <dbReference type="EMBL" id="PXX76093.1"/>
    </source>
</evidence>
<sequence>MASIVHVTDKDMIEFHRLNGNDSFNFWRAGSKMKFTDFKVGDTLFFLAKGSERKREKGIIGYGKCRQITSCSFNTMWRKFGTLNGYLNKKSCAEAIIKVNKDKKMPEKMTCILLEEVAFFNSPIYLSEFNAKLSNKLESYTYIDKGNQCLSEKIIMKAMSFGVDLWTSKLNEEEFKIKLYQDAIRQSCGFIYQKIKLNETKMLKQLMRKYNEAKTGEFINGSQADSLEWGKDTIINVPMLVNDFNKIQTIIGHITLFRKMLTDINPEYEKIIFRVLTQNIQPDIETQLTSLNIEYKKLSD</sequence>
<dbReference type="STRING" id="1034346.GCA_000313565_03122"/>
<dbReference type="RefSeq" id="WP_022939399.1">
    <property type="nucleotide sequence ID" value="NZ_CABKRQ010000009.1"/>
</dbReference>
<reference evidence="1 2" key="1">
    <citation type="submission" date="2018-05" db="EMBL/GenBank/DDBJ databases">
        <title>Genomic Encyclopedia of Type Strains, Phase IV (KMG-IV): sequencing the most valuable type-strain genomes for metagenomic binning, comparative biology and taxonomic classification.</title>
        <authorList>
            <person name="Goeker M."/>
        </authorList>
    </citation>
    <scope>NUCLEOTIDE SEQUENCE [LARGE SCALE GENOMIC DNA]</scope>
    <source>
        <strain evidence="1 2">JC118</strain>
    </source>
</reference>
<proteinExistence type="predicted"/>
<keyword evidence="2" id="KW-1185">Reference proteome</keyword>
<accession>A0A318KEN8</accession>
<dbReference type="AlphaFoldDB" id="A0A318KEN8"/>
<evidence type="ECO:0000313" key="2">
    <source>
        <dbReference type="Proteomes" id="UP000247612"/>
    </source>
</evidence>
<dbReference type="Proteomes" id="UP000247612">
    <property type="component" value="Unassembled WGS sequence"/>
</dbReference>
<name>A0A318KEN8_9FIRM</name>
<comment type="caution">
    <text evidence="1">The sequence shown here is derived from an EMBL/GenBank/DDBJ whole genome shotgun (WGS) entry which is preliminary data.</text>
</comment>